<keyword evidence="3" id="KW-1133">Transmembrane helix</keyword>
<dbReference type="Proteomes" id="UP000054481">
    <property type="component" value="Unassembled WGS sequence"/>
</dbReference>
<comment type="cofactor">
    <cofactor evidence="2">
        <name>heme</name>
        <dbReference type="ChEBI" id="CHEBI:30413"/>
    </cofactor>
</comment>
<reference evidence="4 5" key="1">
    <citation type="journal article" date="2014" name="Genome Biol. Evol.">
        <title>Comparative genomics and transcriptomics analyses reveal divergent lifestyle features of nematode endoparasitic fungus Hirsutella minnesotensis.</title>
        <authorList>
            <person name="Lai Y."/>
            <person name="Liu K."/>
            <person name="Zhang X."/>
            <person name="Zhang X."/>
            <person name="Li K."/>
            <person name="Wang N."/>
            <person name="Shu C."/>
            <person name="Wu Y."/>
            <person name="Wang C."/>
            <person name="Bushley K.E."/>
            <person name="Xiang M."/>
            <person name="Liu X."/>
        </authorList>
    </citation>
    <scope>NUCLEOTIDE SEQUENCE [LARGE SCALE GENOMIC DNA]</scope>
    <source>
        <strain evidence="4 5">3608</strain>
    </source>
</reference>
<dbReference type="GO" id="GO:0005506">
    <property type="term" value="F:iron ion binding"/>
    <property type="evidence" value="ECO:0007669"/>
    <property type="project" value="InterPro"/>
</dbReference>
<name>A0A0F8A276_9HYPO</name>
<dbReference type="SUPFAM" id="SSF48264">
    <property type="entry name" value="Cytochrome P450"/>
    <property type="match status" value="1"/>
</dbReference>
<dbReference type="AlphaFoldDB" id="A0A0F8A276"/>
<comment type="similarity">
    <text evidence="1">Belongs to the cytochrome P450 family.</text>
</comment>
<dbReference type="InterPro" id="IPR036396">
    <property type="entry name" value="Cyt_P450_sf"/>
</dbReference>
<evidence type="ECO:0000256" key="3">
    <source>
        <dbReference type="SAM" id="Phobius"/>
    </source>
</evidence>
<sequence length="536" mass="60789">MSKVTMDSLFSSRIPINGIFGETKFSAIFYSFVIALPVLLVYIWNTITEGTAGSNAISYLINLYLCWRYPIKSTDGKTPLPTASYKFPNGQGNVAKFLQGDSESRKWQLELGSIYRIWNGFDAEVALTRPAQVQTVFKDSHLHVKGESMDSGWLCGEVLGHCLGLLNQADWDTVRAPFVNTFHRSQSSSYLPLIQRRVEKHFNSLEETRGQSDKLLLITPSKHLKLLPLWILCDILYGDLTTAMELQFEEIIPLREALWCQVMSGGISRYSPSRFLPISTNKRLRMFKEEWARFNDQAYNRAKQLYPNHPIVSLYDAVEQGVMSKTQLLHTLDEALFANLDVTIGNFSWIPLFLAAHQDVQDDLRLEIRAARKEDAGDSWTQYIAGSSTLLMACVLESARLKPMAPFSIPQAAPTDRVVDNFVIPAGTNFIVDTYALNVLDPYWGKDNTQYRPRRFLETKSAGEMRYSFWRYGFGPRQCLGKNVADVVLKALLTHMVENYHLRLPAGDSTNMGDWERVAGAWISSSNSTIICERLN</sequence>
<dbReference type="PANTHER" id="PTHR24291:SF167">
    <property type="entry name" value="CYTOCHROME P450 MONOOXYGENASE GLIC"/>
    <property type="match status" value="1"/>
</dbReference>
<dbReference type="CDD" id="cd20615">
    <property type="entry name" value="CYP_GliC-like"/>
    <property type="match status" value="1"/>
</dbReference>
<organism evidence="4 5">
    <name type="scientific">Hirsutella minnesotensis 3608</name>
    <dbReference type="NCBI Taxonomy" id="1043627"/>
    <lineage>
        <taxon>Eukaryota</taxon>
        <taxon>Fungi</taxon>
        <taxon>Dikarya</taxon>
        <taxon>Ascomycota</taxon>
        <taxon>Pezizomycotina</taxon>
        <taxon>Sordariomycetes</taxon>
        <taxon>Hypocreomycetidae</taxon>
        <taxon>Hypocreales</taxon>
        <taxon>Ophiocordycipitaceae</taxon>
        <taxon>Hirsutella</taxon>
    </lineage>
</organism>
<dbReference type="InterPro" id="IPR001128">
    <property type="entry name" value="Cyt_P450"/>
</dbReference>
<keyword evidence="2" id="KW-0349">Heme</keyword>
<keyword evidence="3" id="KW-0472">Membrane</keyword>
<dbReference type="PANTHER" id="PTHR24291">
    <property type="entry name" value="CYTOCHROME P450 FAMILY 4"/>
    <property type="match status" value="1"/>
</dbReference>
<evidence type="ECO:0000256" key="1">
    <source>
        <dbReference type="ARBA" id="ARBA00010617"/>
    </source>
</evidence>
<feature type="binding site" description="axial binding residue" evidence="2">
    <location>
        <position position="479"/>
    </location>
    <ligand>
        <name>heme</name>
        <dbReference type="ChEBI" id="CHEBI:30413"/>
    </ligand>
    <ligandPart>
        <name>Fe</name>
        <dbReference type="ChEBI" id="CHEBI:18248"/>
    </ligandPart>
</feature>
<dbReference type="InterPro" id="IPR002401">
    <property type="entry name" value="Cyt_P450_E_grp-I"/>
</dbReference>
<keyword evidence="5" id="KW-1185">Reference proteome</keyword>
<proteinExistence type="inferred from homology"/>
<evidence type="ECO:0000313" key="5">
    <source>
        <dbReference type="Proteomes" id="UP000054481"/>
    </source>
</evidence>
<keyword evidence="2" id="KW-0408">Iron</keyword>
<protein>
    <submittedName>
        <fullName evidence="4">Uncharacterized protein</fullName>
    </submittedName>
</protein>
<dbReference type="PRINTS" id="PR00463">
    <property type="entry name" value="EP450I"/>
</dbReference>
<evidence type="ECO:0000256" key="2">
    <source>
        <dbReference type="PIRSR" id="PIRSR602401-1"/>
    </source>
</evidence>
<dbReference type="EMBL" id="KQ030649">
    <property type="protein sequence ID" value="KJZ70089.1"/>
    <property type="molecule type" value="Genomic_DNA"/>
</dbReference>
<keyword evidence="2" id="KW-0479">Metal-binding</keyword>
<dbReference type="GO" id="GO:0016705">
    <property type="term" value="F:oxidoreductase activity, acting on paired donors, with incorporation or reduction of molecular oxygen"/>
    <property type="evidence" value="ECO:0007669"/>
    <property type="project" value="InterPro"/>
</dbReference>
<dbReference type="OrthoDB" id="4917465at2759"/>
<dbReference type="Gene3D" id="1.10.630.10">
    <property type="entry name" value="Cytochrome P450"/>
    <property type="match status" value="1"/>
</dbReference>
<dbReference type="GO" id="GO:0020037">
    <property type="term" value="F:heme binding"/>
    <property type="evidence" value="ECO:0007669"/>
    <property type="project" value="InterPro"/>
</dbReference>
<keyword evidence="3" id="KW-0812">Transmembrane</keyword>
<dbReference type="GO" id="GO:0004497">
    <property type="term" value="F:monooxygenase activity"/>
    <property type="evidence" value="ECO:0007669"/>
    <property type="project" value="InterPro"/>
</dbReference>
<gene>
    <name evidence="4" type="ORF">HIM_10516</name>
</gene>
<dbReference type="InterPro" id="IPR050196">
    <property type="entry name" value="Cytochrome_P450_Monoox"/>
</dbReference>
<accession>A0A0F8A276</accession>
<evidence type="ECO:0000313" key="4">
    <source>
        <dbReference type="EMBL" id="KJZ70089.1"/>
    </source>
</evidence>
<dbReference type="Pfam" id="PF00067">
    <property type="entry name" value="p450"/>
    <property type="match status" value="1"/>
</dbReference>
<feature type="transmembrane region" description="Helical" evidence="3">
    <location>
        <begin position="27"/>
        <end position="44"/>
    </location>
</feature>